<dbReference type="HOGENOM" id="CLU_741330_0_0_9"/>
<dbReference type="AlphaFoldDB" id="R2SZ37"/>
<evidence type="ECO:0000256" key="3">
    <source>
        <dbReference type="ARBA" id="ARBA00022729"/>
    </source>
</evidence>
<keyword evidence="1" id="KW-0134">Cell wall</keyword>
<feature type="signal peptide" evidence="7">
    <location>
        <begin position="1"/>
        <end position="20"/>
    </location>
</feature>
<feature type="compositionally biased region" description="Polar residues" evidence="5">
    <location>
        <begin position="89"/>
        <end position="99"/>
    </location>
</feature>
<organism evidence="9 10">
    <name type="scientific">Enterococcus pallens ATCC BAA-351</name>
    <dbReference type="NCBI Taxonomy" id="1158607"/>
    <lineage>
        <taxon>Bacteria</taxon>
        <taxon>Bacillati</taxon>
        <taxon>Bacillota</taxon>
        <taxon>Bacilli</taxon>
        <taxon>Lactobacillales</taxon>
        <taxon>Enterococcaceae</taxon>
        <taxon>Enterococcus</taxon>
    </lineage>
</organism>
<gene>
    <name evidence="9" type="ORF">UAU_00675</name>
</gene>
<feature type="transmembrane region" description="Helical" evidence="6">
    <location>
        <begin position="333"/>
        <end position="352"/>
    </location>
</feature>
<feature type="compositionally biased region" description="Basic and acidic residues" evidence="5">
    <location>
        <begin position="100"/>
        <end position="112"/>
    </location>
</feature>
<keyword evidence="6" id="KW-0812">Transmembrane</keyword>
<keyword evidence="6" id="KW-1133">Transmembrane helix</keyword>
<evidence type="ECO:0000313" key="9">
    <source>
        <dbReference type="EMBL" id="EOH98006.1"/>
    </source>
</evidence>
<keyword evidence="2" id="KW-0964">Secreted</keyword>
<dbReference type="OrthoDB" id="2194759at2"/>
<dbReference type="PATRIC" id="fig|1158607.3.peg.680"/>
<evidence type="ECO:0000256" key="2">
    <source>
        <dbReference type="ARBA" id="ARBA00022525"/>
    </source>
</evidence>
<comment type="caution">
    <text evidence="9">The sequence shown here is derived from an EMBL/GenBank/DDBJ whole genome shotgun (WGS) entry which is preliminary data.</text>
</comment>
<keyword evidence="10" id="KW-1185">Reference proteome</keyword>
<name>R2SZ37_9ENTE</name>
<evidence type="ECO:0000259" key="8">
    <source>
        <dbReference type="PROSITE" id="PS50847"/>
    </source>
</evidence>
<dbReference type="Pfam" id="PF00746">
    <property type="entry name" value="Gram_pos_anchor"/>
    <property type="match status" value="1"/>
</dbReference>
<dbReference type="eggNOG" id="ENOG5032DMC">
    <property type="taxonomic scope" value="Bacteria"/>
</dbReference>
<dbReference type="NCBIfam" id="TIGR01167">
    <property type="entry name" value="LPXTG_anchor"/>
    <property type="match status" value="1"/>
</dbReference>
<dbReference type="RefSeq" id="WP_010755737.1">
    <property type="nucleotide sequence ID" value="NZ_ASWD01000002.1"/>
</dbReference>
<feature type="compositionally biased region" description="Polar residues" evidence="5">
    <location>
        <begin position="52"/>
        <end position="61"/>
    </location>
</feature>
<dbReference type="EMBL" id="AJAQ01000001">
    <property type="protein sequence ID" value="EOH98006.1"/>
    <property type="molecule type" value="Genomic_DNA"/>
</dbReference>
<dbReference type="PROSITE" id="PS50847">
    <property type="entry name" value="GRAM_POS_ANCHORING"/>
    <property type="match status" value="1"/>
</dbReference>
<dbReference type="InterPro" id="IPR019931">
    <property type="entry name" value="LPXTG_anchor"/>
</dbReference>
<evidence type="ECO:0000256" key="7">
    <source>
        <dbReference type="SAM" id="SignalP"/>
    </source>
</evidence>
<feature type="region of interest" description="Disordered" evidence="5">
    <location>
        <begin position="23"/>
        <end position="123"/>
    </location>
</feature>
<protein>
    <submittedName>
        <fullName evidence="9">LPXTG-domain-containing protein cell wall anchor domain</fullName>
    </submittedName>
</protein>
<evidence type="ECO:0000256" key="6">
    <source>
        <dbReference type="SAM" id="Phobius"/>
    </source>
</evidence>
<proteinExistence type="predicted"/>
<reference evidence="9 10" key="1">
    <citation type="submission" date="2013-02" db="EMBL/GenBank/DDBJ databases">
        <title>The Genome Sequence of Enterococcus pallens BAA-351.</title>
        <authorList>
            <consortium name="The Broad Institute Genome Sequencing Platform"/>
            <consortium name="The Broad Institute Genome Sequencing Center for Infectious Disease"/>
            <person name="Earl A.M."/>
            <person name="Gilmore M.S."/>
            <person name="Lebreton F."/>
            <person name="Walker B."/>
            <person name="Young S.K."/>
            <person name="Zeng Q."/>
            <person name="Gargeya S."/>
            <person name="Fitzgerald M."/>
            <person name="Haas B."/>
            <person name="Abouelleil A."/>
            <person name="Alvarado L."/>
            <person name="Arachchi H.M."/>
            <person name="Berlin A.M."/>
            <person name="Chapman S.B."/>
            <person name="Dewar J."/>
            <person name="Goldberg J."/>
            <person name="Griggs A."/>
            <person name="Gujja S."/>
            <person name="Hansen M."/>
            <person name="Howarth C."/>
            <person name="Imamovic A."/>
            <person name="Larimer J."/>
            <person name="McCowan C."/>
            <person name="Murphy C."/>
            <person name="Neiman D."/>
            <person name="Pearson M."/>
            <person name="Priest M."/>
            <person name="Roberts A."/>
            <person name="Saif S."/>
            <person name="Shea T."/>
            <person name="Sisk P."/>
            <person name="Sykes S."/>
            <person name="Wortman J."/>
            <person name="Nusbaum C."/>
            <person name="Birren B."/>
        </authorList>
    </citation>
    <scope>NUCLEOTIDE SEQUENCE [LARGE SCALE GENOMIC DNA]</scope>
    <source>
        <strain evidence="9 10">ATCC BAA-351</strain>
    </source>
</reference>
<keyword evidence="4" id="KW-0572">Peptidoglycan-anchor</keyword>
<evidence type="ECO:0000256" key="4">
    <source>
        <dbReference type="ARBA" id="ARBA00023088"/>
    </source>
</evidence>
<feature type="domain" description="Gram-positive cocci surface proteins LPxTG" evidence="8">
    <location>
        <begin position="325"/>
        <end position="359"/>
    </location>
</feature>
<accession>R2SZ37</accession>
<evidence type="ECO:0000256" key="5">
    <source>
        <dbReference type="SAM" id="MobiDB-lite"/>
    </source>
</evidence>
<feature type="chain" id="PRO_5004357157" evidence="7">
    <location>
        <begin position="21"/>
        <end position="359"/>
    </location>
</feature>
<evidence type="ECO:0000313" key="10">
    <source>
        <dbReference type="Proteomes" id="UP000013782"/>
    </source>
</evidence>
<feature type="compositionally biased region" description="Polar residues" evidence="5">
    <location>
        <begin position="23"/>
        <end position="39"/>
    </location>
</feature>
<dbReference type="Proteomes" id="UP000013782">
    <property type="component" value="Unassembled WGS sequence"/>
</dbReference>
<evidence type="ECO:0000256" key="1">
    <source>
        <dbReference type="ARBA" id="ARBA00022512"/>
    </source>
</evidence>
<sequence length="359" mass="39915">MKKIVLTSLLVLTFPIAAFAETSESVPNTTESRQEQTVESIPAPAAEKIIDSDSTTKSTVPSVEEVADEKAKTTNSSVADPEQKEAAKTKNSTTQSSGTKESDEPIKEETKVSETPAPVKKEETKEYTPAVIRDLLTKDNYGIDQTELTGYTDDQLANTFKLFERYNYDVIGMDMGSYVRVLRMVYKDNVISWTNAEKALAFNPSQYQTTEDLIKNVDQLYNYIQVLYPKGNGFAELSHYSKEELVHILNHLTPAQKDLIARHGSLFSGVVNWIQASSIGNVPIDNGPRKNDKVTNVATNNNQTTEAPKKAEQKVEQQAAVQKQYPKTGEQRTIYLTIVGMVVVAATGLIAWRKKRTSH</sequence>
<keyword evidence="6" id="KW-0472">Membrane</keyword>
<keyword evidence="3 7" id="KW-0732">Signal</keyword>